<proteinExistence type="predicted"/>
<protein>
    <submittedName>
        <fullName evidence="1">Uncharacterized protein</fullName>
    </submittedName>
</protein>
<dbReference type="AlphaFoldDB" id="A0A195D7L5"/>
<reference evidence="1 2" key="1">
    <citation type="submission" date="2015-09" db="EMBL/GenBank/DDBJ databases">
        <title>Trachymyrmex cornetzi WGS genome.</title>
        <authorList>
            <person name="Nygaard S."/>
            <person name="Hu H."/>
            <person name="Boomsma J."/>
            <person name="Zhang G."/>
        </authorList>
    </citation>
    <scope>NUCLEOTIDE SEQUENCE [LARGE SCALE GENOMIC DNA]</scope>
    <source>
        <strain evidence="1">Tcor2-1</strain>
        <tissue evidence="1">Whole body</tissue>
    </source>
</reference>
<dbReference type="Proteomes" id="UP000078492">
    <property type="component" value="Unassembled WGS sequence"/>
</dbReference>
<name>A0A195D7L5_9HYME</name>
<evidence type="ECO:0000313" key="2">
    <source>
        <dbReference type="Proteomes" id="UP000078492"/>
    </source>
</evidence>
<accession>A0A195D7L5</accession>
<gene>
    <name evidence="1" type="ORF">ALC57_18832</name>
</gene>
<organism evidence="1 2">
    <name type="scientific">Trachymyrmex cornetzi</name>
    <dbReference type="NCBI Taxonomy" id="471704"/>
    <lineage>
        <taxon>Eukaryota</taxon>
        <taxon>Metazoa</taxon>
        <taxon>Ecdysozoa</taxon>
        <taxon>Arthropoda</taxon>
        <taxon>Hexapoda</taxon>
        <taxon>Insecta</taxon>
        <taxon>Pterygota</taxon>
        <taxon>Neoptera</taxon>
        <taxon>Endopterygota</taxon>
        <taxon>Hymenoptera</taxon>
        <taxon>Apocrita</taxon>
        <taxon>Aculeata</taxon>
        <taxon>Formicoidea</taxon>
        <taxon>Formicidae</taxon>
        <taxon>Myrmicinae</taxon>
        <taxon>Trachymyrmex</taxon>
    </lineage>
</organism>
<evidence type="ECO:0000313" key="1">
    <source>
        <dbReference type="EMBL" id="KYN08866.1"/>
    </source>
</evidence>
<dbReference type="EMBL" id="KQ981153">
    <property type="protein sequence ID" value="KYN08866.1"/>
    <property type="molecule type" value="Genomic_DNA"/>
</dbReference>
<sequence>MTIARLVSCFVCGQFHWQVKRRGCEE</sequence>
<keyword evidence="2" id="KW-1185">Reference proteome</keyword>